<dbReference type="AlphaFoldDB" id="A0A0A9G6Y4"/>
<accession>A0A0A9G6Y4</accession>
<organism evidence="1">
    <name type="scientific">Arundo donax</name>
    <name type="common">Giant reed</name>
    <name type="synonym">Donax arundinaceus</name>
    <dbReference type="NCBI Taxonomy" id="35708"/>
    <lineage>
        <taxon>Eukaryota</taxon>
        <taxon>Viridiplantae</taxon>
        <taxon>Streptophyta</taxon>
        <taxon>Embryophyta</taxon>
        <taxon>Tracheophyta</taxon>
        <taxon>Spermatophyta</taxon>
        <taxon>Magnoliopsida</taxon>
        <taxon>Liliopsida</taxon>
        <taxon>Poales</taxon>
        <taxon>Poaceae</taxon>
        <taxon>PACMAD clade</taxon>
        <taxon>Arundinoideae</taxon>
        <taxon>Arundineae</taxon>
        <taxon>Arundo</taxon>
    </lineage>
</organism>
<dbReference type="EMBL" id="GBRH01181468">
    <property type="protein sequence ID" value="JAE16428.1"/>
    <property type="molecule type" value="Transcribed_RNA"/>
</dbReference>
<name>A0A0A9G6Y4_ARUDO</name>
<reference evidence="1" key="1">
    <citation type="submission" date="2014-09" db="EMBL/GenBank/DDBJ databases">
        <authorList>
            <person name="Magalhaes I.L.F."/>
            <person name="Oliveira U."/>
            <person name="Santos F.R."/>
            <person name="Vidigal T.H.D.A."/>
            <person name="Brescovit A.D."/>
            <person name="Santos A.J."/>
        </authorList>
    </citation>
    <scope>NUCLEOTIDE SEQUENCE</scope>
    <source>
        <tissue evidence="1">Shoot tissue taken approximately 20 cm above the soil surface</tissue>
    </source>
</reference>
<proteinExistence type="predicted"/>
<evidence type="ECO:0000313" key="1">
    <source>
        <dbReference type="EMBL" id="JAE16428.1"/>
    </source>
</evidence>
<reference evidence="1" key="2">
    <citation type="journal article" date="2015" name="Data Brief">
        <title>Shoot transcriptome of the giant reed, Arundo donax.</title>
        <authorList>
            <person name="Barrero R.A."/>
            <person name="Guerrero F.D."/>
            <person name="Moolhuijzen P."/>
            <person name="Goolsby J.A."/>
            <person name="Tidwell J."/>
            <person name="Bellgard S.E."/>
            <person name="Bellgard M.I."/>
        </authorList>
    </citation>
    <scope>NUCLEOTIDE SEQUENCE</scope>
    <source>
        <tissue evidence="1">Shoot tissue taken approximately 20 cm above the soil surface</tissue>
    </source>
</reference>
<protein>
    <submittedName>
        <fullName evidence="1">Uncharacterized protein</fullName>
    </submittedName>
</protein>
<sequence>MWQCTSTGYRKQCTVSNSLCLLLYYLGTPNNSRCQ</sequence>